<feature type="transmembrane region" description="Helical" evidence="2">
    <location>
        <begin position="67"/>
        <end position="88"/>
    </location>
</feature>
<dbReference type="AlphaFoldDB" id="A0A2S3HCJ1"/>
<evidence type="ECO:0000313" key="4">
    <source>
        <dbReference type="EMBL" id="PAN19581.2"/>
    </source>
</evidence>
<evidence type="ECO:0000259" key="3">
    <source>
        <dbReference type="Pfam" id="PF13968"/>
    </source>
</evidence>
<feature type="transmembrane region" description="Helical" evidence="2">
    <location>
        <begin position="33"/>
        <end position="55"/>
    </location>
</feature>
<evidence type="ECO:0000256" key="2">
    <source>
        <dbReference type="SAM" id="Phobius"/>
    </source>
</evidence>
<feature type="region of interest" description="Disordered" evidence="1">
    <location>
        <begin position="719"/>
        <end position="841"/>
    </location>
</feature>
<name>A0A2S3HCJ1_9POAL</name>
<feature type="compositionally biased region" description="Pro residues" evidence="1">
    <location>
        <begin position="818"/>
        <end position="841"/>
    </location>
</feature>
<reference evidence="4" key="1">
    <citation type="submission" date="2018-04" db="EMBL/GenBank/DDBJ databases">
        <title>WGS assembly of Panicum hallii.</title>
        <authorList>
            <person name="Lovell J."/>
            <person name="Jenkins J."/>
            <person name="Lowry D."/>
            <person name="Mamidi S."/>
            <person name="Sreedasyam A."/>
            <person name="Weng X."/>
            <person name="Barry K."/>
            <person name="Bonette J."/>
            <person name="Campitelli B."/>
            <person name="Daum C."/>
            <person name="Gordon S."/>
            <person name="Gould B."/>
            <person name="Lipzen A."/>
            <person name="Macqueen A."/>
            <person name="Palacio-Mejia J."/>
            <person name="Plott C."/>
            <person name="Shakirov E."/>
            <person name="Shu S."/>
            <person name="Yoshinaga Y."/>
            <person name="Zane M."/>
            <person name="Rokhsar D."/>
            <person name="Grimwood J."/>
            <person name="Schmutz J."/>
            <person name="Juenger T."/>
        </authorList>
    </citation>
    <scope>NUCLEOTIDE SEQUENCE [LARGE SCALE GENOMIC DNA]</scope>
    <source>
        <strain evidence="4">FIL2</strain>
    </source>
</reference>
<gene>
    <name evidence="4" type="ORF">PAHAL_3G282400</name>
</gene>
<organism evidence="4">
    <name type="scientific">Panicum hallii</name>
    <dbReference type="NCBI Taxonomy" id="206008"/>
    <lineage>
        <taxon>Eukaryota</taxon>
        <taxon>Viridiplantae</taxon>
        <taxon>Streptophyta</taxon>
        <taxon>Embryophyta</taxon>
        <taxon>Tracheophyta</taxon>
        <taxon>Spermatophyta</taxon>
        <taxon>Magnoliopsida</taxon>
        <taxon>Liliopsida</taxon>
        <taxon>Poales</taxon>
        <taxon>Poaceae</taxon>
        <taxon>PACMAD clade</taxon>
        <taxon>Panicoideae</taxon>
        <taxon>Panicodae</taxon>
        <taxon>Paniceae</taxon>
        <taxon>Panicinae</taxon>
        <taxon>Panicum</taxon>
        <taxon>Panicum sect. Panicum</taxon>
    </lineage>
</organism>
<feature type="region of interest" description="Disordered" evidence="1">
    <location>
        <begin position="634"/>
        <end position="660"/>
    </location>
</feature>
<dbReference type="Proteomes" id="UP000243499">
    <property type="component" value="Chromosome 3"/>
</dbReference>
<dbReference type="Pfam" id="PF13968">
    <property type="entry name" value="DUF4220"/>
    <property type="match status" value="1"/>
</dbReference>
<feature type="domain" description="DUF4220" evidence="3">
    <location>
        <begin position="69"/>
        <end position="445"/>
    </location>
</feature>
<feature type="compositionally biased region" description="Basic residues" evidence="1">
    <location>
        <begin position="798"/>
        <end position="817"/>
    </location>
</feature>
<sequence>MRPIKMKGGEAGRGILMEKQSLAPAVEELWNAWEIHCLILISLFLQVVLFLAAGMRRRNTSHVLRTVLWLAYMTADVVAIFVLGHLAVHASTPRHQLMYFWAPFVLVHLGGQDTITAFSKQDNELWTRHLLNVVTQVAVAGYVVAKASWPDRRLRAAMVIMFLSGFFKYAERTWCLYFANPARLRSSTLHSLSMSLGTLEMVHGRQFIGDVCYPVTVDPKGDMSQILDVMLTGNIGAGRKVYRGTNRLATPVDISSVDVPLNEVDCILAADHLPDLLHQKFKSNPNRCKAYEYVGARLVYCYQYLYTKHPLRELLCNNYRRASRIFRWPTPTRPYIYWTLKSCQGILLLLYPLFHYVSTPVALVLFMAAEKGDRLHTSTTDITVTYVLLLGAIVLDVSSATIFIFSYVMRFNNLPTRILLVANYISSTLTRKQWCEELAQYSMIKRYVAQDTRRSARMASIRRWIGSRLLGDRFLDITRIPITEDHKEFILDNLLCFGIAKEWNCTSSRGQLALQKRHQDHPDSALYRSTRSSVDFPTSVLIWHVATDMCYHLEDNCGTSSAVTKRKEMSRELSNYVMYLIFKCHVMLTSNSQLIHDRFHLEIRDILLHRREQVTNFGEKEAIKVIFEADKKEEIQDSEVQTPKDEEEPSAGKDSPADDPLQKLQQISVEEALYTPVLPRAREVAQELISINDGTVRWDLIAAVWSEFLYYTAPPAPAPGAPRGRPAAPAAAAAAASGAPPAPRGRPAAPAAAASRPRGRPSAPAAAASRPRGPPSPPRRRPSRPPAAAPAAASPPHGRCRLWRAPPCRRPRARRRPAPPSPPPPPPPPRPTPAPTAAPEP</sequence>
<dbReference type="PANTHER" id="PTHR31325">
    <property type="entry name" value="OS01G0798800 PROTEIN-RELATED"/>
    <property type="match status" value="1"/>
</dbReference>
<feature type="transmembrane region" description="Helical" evidence="2">
    <location>
        <begin position="346"/>
        <end position="366"/>
    </location>
</feature>
<feature type="compositionally biased region" description="Low complexity" evidence="1">
    <location>
        <begin position="721"/>
        <end position="771"/>
    </location>
</feature>
<feature type="transmembrane region" description="Helical" evidence="2">
    <location>
        <begin position="386"/>
        <end position="408"/>
    </location>
</feature>
<keyword evidence="2" id="KW-1133">Transmembrane helix</keyword>
<protein>
    <recommendedName>
        <fullName evidence="3">DUF4220 domain-containing protein</fullName>
    </recommendedName>
</protein>
<accession>A0A2S3HCJ1</accession>
<dbReference type="Gramene" id="PAN19581">
    <property type="protein sequence ID" value="PAN19581"/>
    <property type="gene ID" value="PAHAL_3G282400"/>
</dbReference>
<evidence type="ECO:0000256" key="1">
    <source>
        <dbReference type="SAM" id="MobiDB-lite"/>
    </source>
</evidence>
<dbReference type="InterPro" id="IPR025315">
    <property type="entry name" value="DUF4220"/>
</dbReference>
<dbReference type="EMBL" id="CM008048">
    <property type="protein sequence ID" value="PAN19581.2"/>
    <property type="molecule type" value="Genomic_DNA"/>
</dbReference>
<proteinExistence type="predicted"/>
<keyword evidence="2" id="KW-0812">Transmembrane</keyword>
<keyword evidence="2" id="KW-0472">Membrane</keyword>